<organism evidence="8 9">
    <name type="scientific">Thermobifida halotolerans</name>
    <dbReference type="NCBI Taxonomy" id="483545"/>
    <lineage>
        <taxon>Bacteria</taxon>
        <taxon>Bacillati</taxon>
        <taxon>Actinomycetota</taxon>
        <taxon>Actinomycetes</taxon>
        <taxon>Streptosporangiales</taxon>
        <taxon>Nocardiopsidaceae</taxon>
        <taxon>Thermobifida</taxon>
    </lineage>
</organism>
<protein>
    <recommendedName>
        <fullName evidence="5">5'-deoxynucleotidase</fullName>
        <ecNumber evidence="5">3.1.3.89</ecNumber>
    </recommendedName>
</protein>
<name>A0A399FZ91_9ACTN</name>
<dbReference type="AlphaFoldDB" id="A0A399FZ91"/>
<dbReference type="EC" id="3.1.3.89" evidence="5"/>
<dbReference type="Proteomes" id="UP000265719">
    <property type="component" value="Chromosome"/>
</dbReference>
<keyword evidence="6" id="KW-0479">Metal-binding</keyword>
<dbReference type="PANTHER" id="PTHR11845">
    <property type="entry name" value="5'-DEOXYNUCLEOTIDASE HDDC2"/>
    <property type="match status" value="1"/>
</dbReference>
<sequence length="208" mass="23562">MTEPAPVFTSGIDHERLTSQLRFVLEVDKLKRVLRRSLLVDGARRENSAEHSWHVAVLARVFAEYAPEGTDIERVVNMLLLHDIVEIDAGDTFVYDSAAVDSQAERESAAADRIFALLPEDQAVWARKLWDEFEERRTPESRFARAVDRLSPLLANWHTEGTLWQQFRVSKSDVLKNVKLIAEGSEALGAYALALIDDAERRGYLSRG</sequence>
<evidence type="ECO:0000256" key="4">
    <source>
        <dbReference type="ARBA" id="ARBA00011738"/>
    </source>
</evidence>
<dbReference type="Pfam" id="PF13023">
    <property type="entry name" value="HD_3"/>
    <property type="match status" value="1"/>
</dbReference>
<reference evidence="8" key="1">
    <citation type="submission" date="2020-10" db="EMBL/GenBank/DDBJ databases">
        <title>De novo genome project of the cellulose decomposer Thermobifida halotolerans type strain.</title>
        <authorList>
            <person name="Nagy I."/>
            <person name="Horvath B."/>
            <person name="Kukolya J."/>
            <person name="Nagy I."/>
            <person name="Orsini M."/>
        </authorList>
    </citation>
    <scope>NUCLEOTIDE SEQUENCE</scope>
    <source>
        <strain evidence="8">DSM 44931</strain>
    </source>
</reference>
<dbReference type="Gene3D" id="1.10.3210.10">
    <property type="entry name" value="Hypothetical protein af1432"/>
    <property type="match status" value="1"/>
</dbReference>
<comment type="cofactor">
    <cofactor evidence="3">
        <name>Co(2+)</name>
        <dbReference type="ChEBI" id="CHEBI:48828"/>
    </cofactor>
</comment>
<dbReference type="EMBL" id="CP063196">
    <property type="protein sequence ID" value="UOE19205.1"/>
    <property type="molecule type" value="Genomic_DNA"/>
</dbReference>
<evidence type="ECO:0000256" key="1">
    <source>
        <dbReference type="ARBA" id="ARBA00001638"/>
    </source>
</evidence>
<evidence type="ECO:0000313" key="8">
    <source>
        <dbReference type="EMBL" id="UOE19205.1"/>
    </source>
</evidence>
<evidence type="ECO:0000256" key="7">
    <source>
        <dbReference type="ARBA" id="ARBA00022801"/>
    </source>
</evidence>
<evidence type="ECO:0000313" key="9">
    <source>
        <dbReference type="Proteomes" id="UP000265719"/>
    </source>
</evidence>
<dbReference type="SMART" id="SM00471">
    <property type="entry name" value="HDc"/>
    <property type="match status" value="1"/>
</dbReference>
<dbReference type="OrthoDB" id="9796032at2"/>
<gene>
    <name evidence="8" type="ORF">NI17_021045</name>
</gene>
<evidence type="ECO:0000256" key="2">
    <source>
        <dbReference type="ARBA" id="ARBA00001936"/>
    </source>
</evidence>
<dbReference type="SUPFAM" id="SSF109604">
    <property type="entry name" value="HD-domain/PDEase-like"/>
    <property type="match status" value="1"/>
</dbReference>
<dbReference type="InterPro" id="IPR006674">
    <property type="entry name" value="HD_domain"/>
</dbReference>
<dbReference type="GO" id="GO:0005737">
    <property type="term" value="C:cytoplasm"/>
    <property type="evidence" value="ECO:0007669"/>
    <property type="project" value="TreeGrafter"/>
</dbReference>
<evidence type="ECO:0000256" key="3">
    <source>
        <dbReference type="ARBA" id="ARBA00001941"/>
    </source>
</evidence>
<dbReference type="InterPro" id="IPR039356">
    <property type="entry name" value="YfbR/HDDC2"/>
</dbReference>
<keyword evidence="7" id="KW-0378">Hydrolase</keyword>
<dbReference type="GO" id="GO:0046872">
    <property type="term" value="F:metal ion binding"/>
    <property type="evidence" value="ECO:0007669"/>
    <property type="project" value="UniProtKB-KW"/>
</dbReference>
<dbReference type="InterPro" id="IPR003607">
    <property type="entry name" value="HD/PDEase_dom"/>
</dbReference>
<dbReference type="RefSeq" id="WP_068689907.1">
    <property type="nucleotide sequence ID" value="NZ_CP063196.1"/>
</dbReference>
<dbReference type="GO" id="GO:0002953">
    <property type="term" value="F:5'-deoxynucleotidase activity"/>
    <property type="evidence" value="ECO:0007669"/>
    <property type="project" value="UniProtKB-EC"/>
</dbReference>
<evidence type="ECO:0000256" key="5">
    <source>
        <dbReference type="ARBA" id="ARBA00012964"/>
    </source>
</evidence>
<comment type="cofactor">
    <cofactor evidence="2">
        <name>Mn(2+)</name>
        <dbReference type="ChEBI" id="CHEBI:29035"/>
    </cofactor>
</comment>
<proteinExistence type="predicted"/>
<evidence type="ECO:0000256" key="6">
    <source>
        <dbReference type="ARBA" id="ARBA00022723"/>
    </source>
</evidence>
<dbReference type="PANTHER" id="PTHR11845:SF13">
    <property type="entry name" value="5'-DEOXYNUCLEOTIDASE HDDC2"/>
    <property type="match status" value="1"/>
</dbReference>
<comment type="catalytic activity">
    <reaction evidence="1">
        <text>a 2'-deoxyribonucleoside 5'-phosphate + H2O = a 2'-deoxyribonucleoside + phosphate</text>
        <dbReference type="Rhea" id="RHEA:36167"/>
        <dbReference type="ChEBI" id="CHEBI:15377"/>
        <dbReference type="ChEBI" id="CHEBI:18274"/>
        <dbReference type="ChEBI" id="CHEBI:43474"/>
        <dbReference type="ChEBI" id="CHEBI:65317"/>
        <dbReference type="EC" id="3.1.3.89"/>
    </reaction>
</comment>
<dbReference type="KEGG" id="thao:NI17_021045"/>
<comment type="subunit">
    <text evidence="4">Homodimer.</text>
</comment>
<accession>A0A399FZ91</accession>
<keyword evidence="9" id="KW-1185">Reference proteome</keyword>